<keyword evidence="3" id="KW-1185">Reference proteome</keyword>
<accession>A0ABP8BRA3</accession>
<protein>
    <recommendedName>
        <fullName evidence="4">T9SS C-terminal target domain-containing protein</fullName>
    </recommendedName>
</protein>
<evidence type="ECO:0008006" key="4">
    <source>
        <dbReference type="Google" id="ProtNLM"/>
    </source>
</evidence>
<evidence type="ECO:0000313" key="3">
    <source>
        <dbReference type="Proteomes" id="UP001501772"/>
    </source>
</evidence>
<dbReference type="InterPro" id="IPR011050">
    <property type="entry name" value="Pectin_lyase_fold/virulence"/>
</dbReference>
<sequence>MRSYEKQKTKMKNFKNLIGLLSIVAVSFTACKKNEGGSSAFGNRSTSAADYSQSSLPVVAVSGDITSSVTWTAGNVYELSGVVTVRNGATLTIQPGTYIKASVNTPGVQNGVLVIAKDGTINAVGTAADPIVFTSRYLLDGDASTTGKPGDFGGTIILGNATINVGDKLIEGLANEAKFHYGGTNDADNRGTFQYVRIEYAGFQLAPNVEVNGLTLGGVGNGTTIDHVQVSYGLDDGFEFFGGTVNASNLIALASDDDQFDFDNGFSGILSDCIAIADKNSTHSTSGSASDSNGIESDNNAPAEDATFSLTPKTHPVLINVSIFGTENTSGIAGLGYRNGIRERRGSEVTLSNVIVSGYNTGIAFDADANASLSDISTTSVHGFTNSITAAVGAYVDGGGNNLVVNASNASSFGVSQPWYNTPGSPSTVTLPGWAATWSKLVF</sequence>
<evidence type="ECO:0000313" key="2">
    <source>
        <dbReference type="EMBL" id="GAA4214481.1"/>
    </source>
</evidence>
<proteinExistence type="predicted"/>
<reference evidence="3" key="1">
    <citation type="journal article" date="2019" name="Int. J. Syst. Evol. Microbiol.">
        <title>The Global Catalogue of Microorganisms (GCM) 10K type strain sequencing project: providing services to taxonomists for standard genome sequencing and annotation.</title>
        <authorList>
            <consortium name="The Broad Institute Genomics Platform"/>
            <consortium name="The Broad Institute Genome Sequencing Center for Infectious Disease"/>
            <person name="Wu L."/>
            <person name="Ma J."/>
        </authorList>
    </citation>
    <scope>NUCLEOTIDE SEQUENCE [LARGE SCALE GENOMIC DNA]</scope>
    <source>
        <strain evidence="3">JCM 17626</strain>
    </source>
</reference>
<dbReference type="SUPFAM" id="SSF51126">
    <property type="entry name" value="Pectin lyase-like"/>
    <property type="match status" value="1"/>
</dbReference>
<gene>
    <name evidence="2" type="ORF">GCM10022289_48140</name>
</gene>
<name>A0ABP8BRA3_9SPHI</name>
<evidence type="ECO:0000256" key="1">
    <source>
        <dbReference type="SAM" id="MobiDB-lite"/>
    </source>
</evidence>
<organism evidence="2 3">
    <name type="scientific">Pedobacter jeongneungensis</name>
    <dbReference type="NCBI Taxonomy" id="947309"/>
    <lineage>
        <taxon>Bacteria</taxon>
        <taxon>Pseudomonadati</taxon>
        <taxon>Bacteroidota</taxon>
        <taxon>Sphingobacteriia</taxon>
        <taxon>Sphingobacteriales</taxon>
        <taxon>Sphingobacteriaceae</taxon>
        <taxon>Pedobacter</taxon>
    </lineage>
</organism>
<dbReference type="EMBL" id="BAABBY010000020">
    <property type="protein sequence ID" value="GAA4214481.1"/>
    <property type="molecule type" value="Genomic_DNA"/>
</dbReference>
<dbReference type="PANTHER" id="PTHR41339:SF1">
    <property type="entry name" value="SECRETED PROTEIN"/>
    <property type="match status" value="1"/>
</dbReference>
<dbReference type="Proteomes" id="UP001501772">
    <property type="component" value="Unassembled WGS sequence"/>
</dbReference>
<feature type="compositionally biased region" description="Low complexity" evidence="1">
    <location>
        <begin position="285"/>
        <end position="294"/>
    </location>
</feature>
<dbReference type="PROSITE" id="PS51257">
    <property type="entry name" value="PROKAR_LIPOPROTEIN"/>
    <property type="match status" value="1"/>
</dbReference>
<feature type="region of interest" description="Disordered" evidence="1">
    <location>
        <begin position="285"/>
        <end position="307"/>
    </location>
</feature>
<dbReference type="PANTHER" id="PTHR41339">
    <property type="entry name" value="LIPL48"/>
    <property type="match status" value="1"/>
</dbReference>
<comment type="caution">
    <text evidence="2">The sequence shown here is derived from an EMBL/GenBank/DDBJ whole genome shotgun (WGS) entry which is preliminary data.</text>
</comment>